<accession>A0ABT9ZRC3</accession>
<dbReference type="RefSeq" id="WP_307322045.1">
    <property type="nucleotide sequence ID" value="NZ_JAUSUG010000002.1"/>
</dbReference>
<dbReference type="EMBL" id="JAUSUG010000002">
    <property type="protein sequence ID" value="MDQ0253419.1"/>
    <property type="molecule type" value="Genomic_DNA"/>
</dbReference>
<organism evidence="2 3">
    <name type="scientific">Evansella vedderi</name>
    <dbReference type="NCBI Taxonomy" id="38282"/>
    <lineage>
        <taxon>Bacteria</taxon>
        <taxon>Bacillati</taxon>
        <taxon>Bacillota</taxon>
        <taxon>Bacilli</taxon>
        <taxon>Bacillales</taxon>
        <taxon>Bacillaceae</taxon>
        <taxon>Evansella</taxon>
    </lineage>
</organism>
<keyword evidence="3" id="KW-1185">Reference proteome</keyword>
<name>A0ABT9ZRC3_9BACI</name>
<proteinExistence type="predicted"/>
<dbReference type="PANTHER" id="PTHR43852">
    <property type="entry name" value="NUCLEOTIDYLTRANSFERASE"/>
    <property type="match status" value="1"/>
</dbReference>
<dbReference type="InterPro" id="IPR052930">
    <property type="entry name" value="TA_antitoxin_MntA"/>
</dbReference>
<evidence type="ECO:0000313" key="3">
    <source>
        <dbReference type="Proteomes" id="UP001230005"/>
    </source>
</evidence>
<comment type="caution">
    <text evidence="2">The sequence shown here is derived from an EMBL/GenBank/DDBJ whole genome shotgun (WGS) entry which is preliminary data.</text>
</comment>
<dbReference type="SUPFAM" id="SSF81301">
    <property type="entry name" value="Nucleotidyltransferase"/>
    <property type="match status" value="1"/>
</dbReference>
<dbReference type="Proteomes" id="UP001230005">
    <property type="component" value="Unassembled WGS sequence"/>
</dbReference>
<gene>
    <name evidence="2" type="ORF">J2S74_000791</name>
</gene>
<dbReference type="InterPro" id="IPR043519">
    <property type="entry name" value="NT_sf"/>
</dbReference>
<evidence type="ECO:0000259" key="1">
    <source>
        <dbReference type="Pfam" id="PF18765"/>
    </source>
</evidence>
<sequence length="123" mass="14281">MSTRSELREQILGELRKIVTDTLSDENVRIYLFGSWARKEEKHSSDIDVAVECIEPITPNKWQELSERVEESTIPYHVDIIDLNTASSSLEKNIKKEGIIWKDCMKGELLQKKHLSLLKSSFY</sequence>
<protein>
    <submittedName>
        <fullName evidence="2">Nucleotidyltransferase</fullName>
    </submittedName>
</protein>
<dbReference type="Pfam" id="PF18765">
    <property type="entry name" value="Polbeta"/>
    <property type="match status" value="1"/>
</dbReference>
<reference evidence="2 3" key="1">
    <citation type="submission" date="2023-07" db="EMBL/GenBank/DDBJ databases">
        <title>Genomic Encyclopedia of Type Strains, Phase IV (KMG-IV): sequencing the most valuable type-strain genomes for metagenomic binning, comparative biology and taxonomic classification.</title>
        <authorList>
            <person name="Goeker M."/>
        </authorList>
    </citation>
    <scope>NUCLEOTIDE SEQUENCE [LARGE SCALE GENOMIC DNA]</scope>
    <source>
        <strain evidence="2 3">DSM 9768</strain>
    </source>
</reference>
<feature type="domain" description="Polymerase beta nucleotidyltransferase" evidence="1">
    <location>
        <begin position="28"/>
        <end position="100"/>
    </location>
</feature>
<evidence type="ECO:0000313" key="2">
    <source>
        <dbReference type="EMBL" id="MDQ0253419.1"/>
    </source>
</evidence>
<dbReference type="CDD" id="cd05403">
    <property type="entry name" value="NT_KNTase_like"/>
    <property type="match status" value="1"/>
</dbReference>
<dbReference type="InterPro" id="IPR041633">
    <property type="entry name" value="Polbeta"/>
</dbReference>
<dbReference type="Gene3D" id="3.30.460.10">
    <property type="entry name" value="Beta Polymerase, domain 2"/>
    <property type="match status" value="1"/>
</dbReference>
<dbReference type="PANTHER" id="PTHR43852:SF3">
    <property type="entry name" value="NUCLEOTIDYLTRANSFERASE"/>
    <property type="match status" value="1"/>
</dbReference>